<feature type="domain" description="Histidine kinase/HSP90-like ATPase" evidence="10">
    <location>
        <begin position="27"/>
        <end position="182"/>
    </location>
</feature>
<dbReference type="PIRSF" id="PIRSF002583">
    <property type="entry name" value="Hsp90"/>
    <property type="match status" value="1"/>
</dbReference>
<dbReference type="Proteomes" id="UP000507222">
    <property type="component" value="Unassembled WGS sequence"/>
</dbReference>
<feature type="binding site" evidence="8">
    <location>
        <position position="80"/>
    </location>
    <ligand>
        <name>ATP</name>
        <dbReference type="ChEBI" id="CHEBI:30616"/>
    </ligand>
</feature>
<keyword evidence="5 8" id="KW-0067">ATP-binding</keyword>
<comment type="subcellular location">
    <subcellularLocation>
        <location evidence="1">Cytoplasm</location>
    </subcellularLocation>
</comment>
<keyword evidence="6" id="KW-0346">Stress response</keyword>
<dbReference type="EMBL" id="CAEKDK010000006">
    <property type="protein sequence ID" value="CAB4281878.1"/>
    <property type="molecule type" value="Genomic_DNA"/>
</dbReference>
<evidence type="ECO:0000256" key="5">
    <source>
        <dbReference type="ARBA" id="ARBA00022840"/>
    </source>
</evidence>
<evidence type="ECO:0000256" key="9">
    <source>
        <dbReference type="SAM" id="MobiDB-lite"/>
    </source>
</evidence>
<dbReference type="GO" id="GO:0005524">
    <property type="term" value="F:ATP binding"/>
    <property type="evidence" value="ECO:0007669"/>
    <property type="project" value="UniProtKB-KW"/>
</dbReference>
<feature type="binding site" evidence="8">
    <location>
        <position position="85"/>
    </location>
    <ligand>
        <name>ATP</name>
        <dbReference type="ChEBI" id="CHEBI:30616"/>
    </ligand>
</feature>
<feature type="compositionally biased region" description="Acidic residues" evidence="9">
    <location>
        <begin position="218"/>
        <end position="228"/>
    </location>
</feature>
<dbReference type="Pfam" id="PF00183">
    <property type="entry name" value="HSP90"/>
    <property type="match status" value="1"/>
</dbReference>
<dbReference type="Pfam" id="PF02518">
    <property type="entry name" value="HATPase_c"/>
    <property type="match status" value="1"/>
</dbReference>
<dbReference type="OrthoDB" id="28737at2759"/>
<dbReference type="HAMAP" id="MF_00505">
    <property type="entry name" value="HSP90"/>
    <property type="match status" value="1"/>
</dbReference>
<evidence type="ECO:0000313" key="13">
    <source>
        <dbReference type="Proteomes" id="UP000507222"/>
    </source>
</evidence>
<dbReference type="InterPro" id="IPR019805">
    <property type="entry name" value="Heat_shock_protein_90_CS"/>
</dbReference>
<evidence type="ECO:0000313" key="14">
    <source>
        <dbReference type="Proteomes" id="UP000507245"/>
    </source>
</evidence>
<evidence type="ECO:0000259" key="10">
    <source>
        <dbReference type="SMART" id="SM00387"/>
    </source>
</evidence>
<dbReference type="SUPFAM" id="SSF110942">
    <property type="entry name" value="HSP90 C-terminal domain"/>
    <property type="match status" value="1"/>
</dbReference>
<evidence type="ECO:0000313" key="12">
    <source>
        <dbReference type="EMBL" id="CAB4312186.1"/>
    </source>
</evidence>
<dbReference type="PRINTS" id="PR00775">
    <property type="entry name" value="HEATSHOCK90"/>
</dbReference>
<dbReference type="GO" id="GO:0016887">
    <property type="term" value="F:ATP hydrolysis activity"/>
    <property type="evidence" value="ECO:0007669"/>
    <property type="project" value="InterPro"/>
</dbReference>
<dbReference type="InterPro" id="IPR036890">
    <property type="entry name" value="HATPase_C_sf"/>
</dbReference>
<feature type="binding site" evidence="8">
    <location>
        <position position="371"/>
    </location>
    <ligand>
        <name>ATP</name>
        <dbReference type="ChEBI" id="CHEBI:30616"/>
    </ligand>
</feature>
<dbReference type="Gene3D" id="3.40.50.11260">
    <property type="match status" value="1"/>
</dbReference>
<dbReference type="InterPro" id="IPR020575">
    <property type="entry name" value="Hsp90_N"/>
</dbReference>
<dbReference type="GO" id="GO:0005737">
    <property type="term" value="C:cytoplasm"/>
    <property type="evidence" value="ECO:0007669"/>
    <property type="project" value="UniProtKB-SubCell"/>
</dbReference>
<dbReference type="SMART" id="SM00387">
    <property type="entry name" value="HATPase_c"/>
    <property type="match status" value="1"/>
</dbReference>
<protein>
    <recommendedName>
        <fullName evidence="10">Histidine kinase/HSP90-like ATPase domain-containing protein</fullName>
    </recommendedName>
</protein>
<feature type="binding site" evidence="8">
    <location>
        <position position="38"/>
    </location>
    <ligand>
        <name>ATP</name>
        <dbReference type="ChEBI" id="CHEBI:30616"/>
    </ligand>
</feature>
<dbReference type="EMBL" id="CAEKKB010000006">
    <property type="protein sequence ID" value="CAB4312186.1"/>
    <property type="molecule type" value="Genomic_DNA"/>
</dbReference>
<dbReference type="GO" id="GO:0051082">
    <property type="term" value="F:unfolded protein binding"/>
    <property type="evidence" value="ECO:0007669"/>
    <property type="project" value="InterPro"/>
</dbReference>
<feature type="compositionally biased region" description="Acidic residues" evidence="9">
    <location>
        <begin position="674"/>
        <end position="690"/>
    </location>
</feature>
<dbReference type="FunFam" id="1.20.120.790:FF:000001">
    <property type="entry name" value="Heat shock protein 90 alpha"/>
    <property type="match status" value="1"/>
</dbReference>
<feature type="binding site" evidence="8">
    <location>
        <position position="34"/>
    </location>
    <ligand>
        <name>ATP</name>
        <dbReference type="ChEBI" id="CHEBI:30616"/>
    </ligand>
</feature>
<dbReference type="FunFam" id="3.30.230.80:FF:000001">
    <property type="entry name" value="Heat shock protein 90 alpha"/>
    <property type="match status" value="1"/>
</dbReference>
<keyword evidence="7" id="KW-0143">Chaperone</keyword>
<feature type="binding site" evidence="8">
    <location>
        <position position="172"/>
    </location>
    <ligand>
        <name>ATP</name>
        <dbReference type="ChEBI" id="CHEBI:30616"/>
    </ligand>
</feature>
<dbReference type="SUPFAM" id="SSF55874">
    <property type="entry name" value="ATPase domain of HSP90 chaperone/DNA topoisomerase II/histidine kinase"/>
    <property type="match status" value="1"/>
</dbReference>
<dbReference type="InterPro" id="IPR003594">
    <property type="entry name" value="HATPase_dom"/>
</dbReference>
<dbReference type="InterPro" id="IPR020568">
    <property type="entry name" value="Ribosomal_Su5_D2-typ_SF"/>
</dbReference>
<dbReference type="Gene3D" id="3.30.230.80">
    <property type="match status" value="1"/>
</dbReference>
<dbReference type="Gene3D" id="3.30.565.10">
    <property type="entry name" value="Histidine kinase-like ATPase, C-terminal domain"/>
    <property type="match status" value="1"/>
</dbReference>
<reference evidence="14" key="1">
    <citation type="journal article" date="2020" name="Genome Biol.">
        <title>Gamete binning: chromosome-level and haplotype-resolved genome assembly enabled by high-throughput single-cell sequencing of gamete genomes.</title>
        <authorList>
            <person name="Campoy J.A."/>
            <person name="Sun H."/>
            <person name="Goel M."/>
            <person name="Jiao W.-B."/>
            <person name="Folz-Donahue K."/>
            <person name="Wang N."/>
            <person name="Rubio M."/>
            <person name="Liu C."/>
            <person name="Kukat C."/>
            <person name="Ruiz D."/>
            <person name="Huettel B."/>
            <person name="Schneeberger K."/>
        </authorList>
    </citation>
    <scope>NUCLEOTIDE SEQUENCE [LARGE SCALE GENOMIC DNA]</scope>
    <source>
        <strain evidence="14">cv. Rojo Pasion</strain>
    </source>
</reference>
<evidence type="ECO:0000313" key="11">
    <source>
        <dbReference type="EMBL" id="CAB4281878.1"/>
    </source>
</evidence>
<feature type="binding site" evidence="8">
    <location>
        <begin position="120"/>
        <end position="125"/>
    </location>
    <ligand>
        <name>ATP</name>
        <dbReference type="ChEBI" id="CHEBI:30616"/>
    </ligand>
</feature>
<feature type="region of interest" description="Disordered" evidence="9">
    <location>
        <begin position="674"/>
        <end position="699"/>
    </location>
</feature>
<sequence length="699" mass="80116">MAETETFAFQAEINQLLSLIINTFYSNKEIFLRELISNASDALDKIRFESLTDKSKLDGQPELFIHIIPDKTNNTLTIIDSGIGMTKADLVNNLGTIARSGTKEFMEALAAGADVSMIGQFGVGFYSAYLVADKVIVTTKHNDDEQYVWESQAGGSFTVTRDNSGEVLGRGTKITLHLKEDQLEYLEERRLKDLVKKHSEFISYPISLWIEKTTEKEISDDEDEEEKKEEEGKVEEVDEEKEKEEKKKKKIQEVSHEWSLVNKQKPIWMRKPEEITKEEYSAFYKSLTNDWEEHLSVKHFSVEGQLEFKAILFVPKRAPFDLFDTRKKPNNIKLYVRRVFIMDNCEELIPEYLGFVKGIVDSEDLPLNISREMLQQNKILKVIRKNLVKKCIEMFQEIAENKEDYNKFYESFSKNLKLGIHEDSQNKTKLAELLRYHSTKSGEEMTSLKDYVTRMKEGQNDIYYITGESKKAVENSPFLEKLKKKGYEVLFMVDAIDEYAVGQLKEFEGKKLVSATKEGLKLDESEDEAKKKEELKEKFEGLCKVVKDVLGDRVEKVVVSDRVVDSPCCLVTGEYGWTANMERIMKAQALRDNSMAGYMSSKKTMEINPENPIMEELRKRADADKNDKSVKDLVLLLFETALLTSGFSLDDPNTFGNRIHRMLKLGLSIDDDAVDGDAEMPPLEDADADAEGSKMEEVD</sequence>
<evidence type="ECO:0000256" key="8">
    <source>
        <dbReference type="PIRSR" id="PIRSR002583-1"/>
    </source>
</evidence>
<reference evidence="12 13" key="2">
    <citation type="submission" date="2020-05" db="EMBL/GenBank/DDBJ databases">
        <authorList>
            <person name="Campoy J."/>
            <person name="Schneeberger K."/>
            <person name="Spophaly S."/>
        </authorList>
    </citation>
    <scope>NUCLEOTIDE SEQUENCE [LARGE SCALE GENOMIC DNA]</scope>
    <source>
        <strain evidence="12">PruArmRojPasFocal</strain>
    </source>
</reference>
<dbReference type="NCBIfam" id="NF003555">
    <property type="entry name" value="PRK05218.1"/>
    <property type="match status" value="1"/>
</dbReference>
<dbReference type="CDD" id="cd16927">
    <property type="entry name" value="HATPase_Hsp90-like"/>
    <property type="match status" value="1"/>
</dbReference>
<dbReference type="Proteomes" id="UP000507245">
    <property type="component" value="Unassembled WGS sequence"/>
</dbReference>
<evidence type="ECO:0000256" key="1">
    <source>
        <dbReference type="ARBA" id="ARBA00004496"/>
    </source>
</evidence>
<dbReference type="FunFam" id="3.40.50.11260:FF:000001">
    <property type="entry name" value="Heat shock protein 90 alpha"/>
    <property type="match status" value="1"/>
</dbReference>
<dbReference type="FunFam" id="3.30.565.10:FF:000012">
    <property type="entry name" value="Heat shock cognate protein"/>
    <property type="match status" value="1"/>
</dbReference>
<dbReference type="InterPro" id="IPR037196">
    <property type="entry name" value="HSP90_C"/>
</dbReference>
<organism evidence="12 14">
    <name type="scientific">Prunus armeniaca</name>
    <name type="common">Apricot</name>
    <name type="synonym">Armeniaca vulgaris</name>
    <dbReference type="NCBI Taxonomy" id="36596"/>
    <lineage>
        <taxon>Eukaryota</taxon>
        <taxon>Viridiplantae</taxon>
        <taxon>Streptophyta</taxon>
        <taxon>Embryophyta</taxon>
        <taxon>Tracheophyta</taxon>
        <taxon>Spermatophyta</taxon>
        <taxon>Magnoliopsida</taxon>
        <taxon>eudicotyledons</taxon>
        <taxon>Gunneridae</taxon>
        <taxon>Pentapetalae</taxon>
        <taxon>rosids</taxon>
        <taxon>fabids</taxon>
        <taxon>Rosales</taxon>
        <taxon>Rosaceae</taxon>
        <taxon>Amygdaloideae</taxon>
        <taxon>Amygdaleae</taxon>
        <taxon>Prunus</taxon>
    </lineage>
</organism>
<keyword evidence="14" id="KW-1185">Reference proteome</keyword>
<dbReference type="GO" id="GO:0140662">
    <property type="term" value="F:ATP-dependent protein folding chaperone"/>
    <property type="evidence" value="ECO:0007669"/>
    <property type="project" value="InterPro"/>
</dbReference>
<evidence type="ECO:0000256" key="4">
    <source>
        <dbReference type="ARBA" id="ARBA00022741"/>
    </source>
</evidence>
<dbReference type="PANTHER" id="PTHR11528">
    <property type="entry name" value="HEAT SHOCK PROTEIN 90 FAMILY MEMBER"/>
    <property type="match status" value="1"/>
</dbReference>
<evidence type="ECO:0000256" key="6">
    <source>
        <dbReference type="ARBA" id="ARBA00023016"/>
    </source>
</evidence>
<dbReference type="InterPro" id="IPR001404">
    <property type="entry name" value="Hsp90_fam"/>
</dbReference>
<dbReference type="Gene3D" id="1.20.120.790">
    <property type="entry name" value="Heat shock protein 90, C-terminal domain"/>
    <property type="match status" value="1"/>
</dbReference>
<dbReference type="SUPFAM" id="SSF54211">
    <property type="entry name" value="Ribosomal protein S5 domain 2-like"/>
    <property type="match status" value="1"/>
</dbReference>
<dbReference type="PROSITE" id="PS00298">
    <property type="entry name" value="HSP90"/>
    <property type="match status" value="1"/>
</dbReference>
<comment type="similarity">
    <text evidence="2">Belongs to the heat shock protein 90 family.</text>
</comment>
<evidence type="ECO:0000256" key="3">
    <source>
        <dbReference type="ARBA" id="ARBA00022490"/>
    </source>
</evidence>
<feature type="region of interest" description="Disordered" evidence="9">
    <location>
        <begin position="215"/>
        <end position="248"/>
    </location>
</feature>
<proteinExistence type="inferred from homology"/>
<gene>
    <name evidence="11" type="ORF">CURHAP_LOCUS35088</name>
    <name evidence="12" type="ORF">ORAREDHAP_LOCUS34532</name>
</gene>
<evidence type="ECO:0000256" key="2">
    <source>
        <dbReference type="ARBA" id="ARBA00008239"/>
    </source>
</evidence>
<keyword evidence="4 8" id="KW-0547">Nucleotide-binding</keyword>
<evidence type="ECO:0000256" key="7">
    <source>
        <dbReference type="ARBA" id="ARBA00023186"/>
    </source>
</evidence>
<dbReference type="AlphaFoldDB" id="A0A6J5XE13"/>
<accession>A0A6J5XE13</accession>
<feature type="binding site" evidence="8">
    <location>
        <position position="93"/>
    </location>
    <ligand>
        <name>ATP</name>
        <dbReference type="ChEBI" id="CHEBI:30616"/>
    </ligand>
</feature>
<name>A0A6J5XE13_PRUAR</name>
<feature type="binding site" evidence="8">
    <location>
        <begin position="100"/>
        <end position="101"/>
    </location>
    <ligand>
        <name>ATP</name>
        <dbReference type="ChEBI" id="CHEBI:30616"/>
    </ligand>
</feature>
<keyword evidence="3" id="KW-0963">Cytoplasm</keyword>